<evidence type="ECO:0000259" key="5">
    <source>
        <dbReference type="Pfam" id="PF01103"/>
    </source>
</evidence>
<dbReference type="InterPro" id="IPR010827">
    <property type="entry name" value="BamA/TamA_POTRA"/>
</dbReference>
<dbReference type="InterPro" id="IPR039910">
    <property type="entry name" value="D15-like"/>
</dbReference>
<dbReference type="OrthoDB" id="9769707at2"/>
<feature type="signal peptide" evidence="4">
    <location>
        <begin position="1"/>
        <end position="22"/>
    </location>
</feature>
<keyword evidence="8" id="KW-1185">Reference proteome</keyword>
<evidence type="ECO:0000313" key="7">
    <source>
        <dbReference type="EMBL" id="CUH74977.1"/>
    </source>
</evidence>
<dbReference type="Proteomes" id="UP000054935">
    <property type="component" value="Unassembled WGS sequence"/>
</dbReference>
<organism evidence="7 8">
    <name type="scientific">Tropicibacter naphthalenivorans</name>
    <dbReference type="NCBI Taxonomy" id="441103"/>
    <lineage>
        <taxon>Bacteria</taxon>
        <taxon>Pseudomonadati</taxon>
        <taxon>Pseudomonadota</taxon>
        <taxon>Alphaproteobacteria</taxon>
        <taxon>Rhodobacterales</taxon>
        <taxon>Roseobacteraceae</taxon>
        <taxon>Tropicibacter</taxon>
    </lineage>
</organism>
<dbReference type="Gene3D" id="2.40.160.50">
    <property type="entry name" value="membrane protein fhac: a member of the omp85/tpsb transporter family"/>
    <property type="match status" value="1"/>
</dbReference>
<dbReference type="InterPro" id="IPR000184">
    <property type="entry name" value="Bac_surfAg_D15"/>
</dbReference>
<evidence type="ECO:0000256" key="2">
    <source>
        <dbReference type="ARBA" id="ARBA00022452"/>
    </source>
</evidence>
<dbReference type="STRING" id="441103.TRN7648_00179"/>
<dbReference type="Pfam" id="PF01103">
    <property type="entry name" value="Omp85"/>
    <property type="match status" value="1"/>
</dbReference>
<feature type="domain" description="Bacterial surface antigen (D15)" evidence="5">
    <location>
        <begin position="297"/>
        <end position="596"/>
    </location>
</feature>
<evidence type="ECO:0000259" key="6">
    <source>
        <dbReference type="Pfam" id="PF07244"/>
    </source>
</evidence>
<dbReference type="GO" id="GO:0019867">
    <property type="term" value="C:outer membrane"/>
    <property type="evidence" value="ECO:0007669"/>
    <property type="project" value="InterPro"/>
</dbReference>
<name>A0A0N7LYI7_9RHOB</name>
<evidence type="ECO:0000313" key="8">
    <source>
        <dbReference type="Proteomes" id="UP000054935"/>
    </source>
</evidence>
<keyword evidence="3" id="KW-0472">Membrane</keyword>
<dbReference type="PANTHER" id="PTHR12815:SF42">
    <property type="entry name" value="BACTERIAL SURFACE ANTIGEN (D15) DOMAIN-CONTAINING PROTEIN"/>
    <property type="match status" value="1"/>
</dbReference>
<keyword evidence="2" id="KW-1134">Transmembrane beta strand</keyword>
<comment type="subcellular location">
    <subcellularLocation>
        <location evidence="1">Membrane</location>
    </subcellularLocation>
</comment>
<evidence type="ECO:0000256" key="3">
    <source>
        <dbReference type="ARBA" id="ARBA00023136"/>
    </source>
</evidence>
<reference evidence="7 8" key="1">
    <citation type="submission" date="2015-09" db="EMBL/GenBank/DDBJ databases">
        <authorList>
            <consortium name="Swine Surveillance"/>
        </authorList>
    </citation>
    <scope>NUCLEOTIDE SEQUENCE [LARGE SCALE GENOMIC DNA]</scope>
    <source>
        <strain evidence="7 8">CECT 7648</strain>
    </source>
</reference>
<evidence type="ECO:0000256" key="4">
    <source>
        <dbReference type="SAM" id="SignalP"/>
    </source>
</evidence>
<sequence length="596" mass="63416">MTTVRTTLCASMLALISTSATALDDFALDLSIGNDDPLQDTLVAATTLSSLPDAEDTTPRDVIAAARADYTRIVEALYANGYYSGTVSILLDGREAAGIDPFSVPARIQSARILVDPGPLFTFGRTRLAPTVRENEALQPGQPALATVVRDATSGAVEDWRDAGHAKATVASQAITARHTDAQLDVDVTLAPGPRVSFGEITVSGTSTVKPGRVRQIAGLPRGEAFSPAEVEQAAERLRRTGTFSSVQITESDLVAADGSMDMDITVVDRKPRRIGAGVEFSSLDGLTLSGFWLHRNFFGGAERFRVDGEISQIGQDVTGIDYALTFRLEKPAVYGAETLGYAELGFERLDEDDYLTETAYLSLGVSREFTPTLTGDLGISVTYSEVTDFYTNPHTRRELLTYSLPTALTWDRRDNPLDAANGFYLRAEAEPFYEAKAQTSGARLTFDGRAYRSFGSEDRTVLAGRVQLGSLIGPDAPEAQPDALFYSGGGGTVRGQPYQSLDADYGTFSLGGRSFAGASAEVRYAVTDTIGVVAFADAGYIGTDSFGGDGDWHAGAGLGVRYKTPVGPIRVDVAGPLTDNTASGVQLYIGIGQAF</sequence>
<dbReference type="RefSeq" id="WP_058245760.1">
    <property type="nucleotide sequence ID" value="NZ_CYSE01000001.1"/>
</dbReference>
<dbReference type="PANTHER" id="PTHR12815">
    <property type="entry name" value="SORTING AND ASSEMBLY MACHINERY SAMM50 PROTEIN FAMILY MEMBER"/>
    <property type="match status" value="1"/>
</dbReference>
<accession>A0A0N7LYI7</accession>
<dbReference type="Gene3D" id="3.10.20.310">
    <property type="entry name" value="membrane protein fhac"/>
    <property type="match status" value="1"/>
</dbReference>
<dbReference type="EMBL" id="CYSE01000001">
    <property type="protein sequence ID" value="CUH74977.1"/>
    <property type="molecule type" value="Genomic_DNA"/>
</dbReference>
<protein>
    <submittedName>
        <fullName evidence="7">Autotransporter assembly factor TamA</fullName>
    </submittedName>
</protein>
<proteinExistence type="predicted"/>
<feature type="chain" id="PRO_5006015690" evidence="4">
    <location>
        <begin position="23"/>
        <end position="596"/>
    </location>
</feature>
<keyword evidence="2" id="KW-0812">Transmembrane</keyword>
<dbReference type="AlphaFoldDB" id="A0A0N7LYI7"/>
<feature type="domain" description="POTRA" evidence="6">
    <location>
        <begin position="197"/>
        <end position="265"/>
    </location>
</feature>
<evidence type="ECO:0000256" key="1">
    <source>
        <dbReference type="ARBA" id="ARBA00004370"/>
    </source>
</evidence>
<gene>
    <name evidence="7" type="primary">tamA</name>
    <name evidence="7" type="ORF">TRN7648_00179</name>
</gene>
<keyword evidence="4" id="KW-0732">Signal</keyword>
<dbReference type="Pfam" id="PF07244">
    <property type="entry name" value="POTRA"/>
    <property type="match status" value="1"/>
</dbReference>